<dbReference type="Proteomes" id="UP001056120">
    <property type="component" value="Linkage Group LG06"/>
</dbReference>
<sequence>MAADISTNEKQQEDERDCREVKGLVKGIIDKRVAEMKEGGSIKDDLLGILLDSNYKEIKQHGNNKFGLSIDDVIEECKLFYFAGQETTANLLVWTMILVGQHVYWQDRAREEVLKVFGDRKPDIEGLNHLKIINIIFLEVLRLYPPVVGMPRMIYKETKLGNITLPVGTLLQLHTMLSHYDPSIWGDDVKEFKPERFSQGVSKVTKGQTAFIPFGGGPRVCIGQNFAMLEAKMSLVMIMSCFSFKLLPSYSHAPHTIITLQPHT</sequence>
<protein>
    <submittedName>
        <fullName evidence="1">Uncharacterized protein</fullName>
    </submittedName>
</protein>
<reference evidence="1 2" key="2">
    <citation type="journal article" date="2022" name="Mol. Ecol. Resour.">
        <title>The genomes of chicory, endive, great burdock and yacon provide insights into Asteraceae paleo-polyploidization history and plant inulin production.</title>
        <authorList>
            <person name="Fan W."/>
            <person name="Wang S."/>
            <person name="Wang H."/>
            <person name="Wang A."/>
            <person name="Jiang F."/>
            <person name="Liu H."/>
            <person name="Zhao H."/>
            <person name="Xu D."/>
            <person name="Zhang Y."/>
        </authorList>
    </citation>
    <scope>NUCLEOTIDE SEQUENCE [LARGE SCALE GENOMIC DNA]</scope>
    <source>
        <strain evidence="2">cv. Yunnan</strain>
        <tissue evidence="1">Leaves</tissue>
    </source>
</reference>
<evidence type="ECO:0000313" key="1">
    <source>
        <dbReference type="EMBL" id="KAI3812282.1"/>
    </source>
</evidence>
<gene>
    <name evidence="1" type="ORF">L1987_16989</name>
</gene>
<organism evidence="1 2">
    <name type="scientific">Smallanthus sonchifolius</name>
    <dbReference type="NCBI Taxonomy" id="185202"/>
    <lineage>
        <taxon>Eukaryota</taxon>
        <taxon>Viridiplantae</taxon>
        <taxon>Streptophyta</taxon>
        <taxon>Embryophyta</taxon>
        <taxon>Tracheophyta</taxon>
        <taxon>Spermatophyta</taxon>
        <taxon>Magnoliopsida</taxon>
        <taxon>eudicotyledons</taxon>
        <taxon>Gunneridae</taxon>
        <taxon>Pentapetalae</taxon>
        <taxon>asterids</taxon>
        <taxon>campanulids</taxon>
        <taxon>Asterales</taxon>
        <taxon>Asteraceae</taxon>
        <taxon>Asteroideae</taxon>
        <taxon>Heliantheae alliance</taxon>
        <taxon>Millerieae</taxon>
        <taxon>Smallanthus</taxon>
    </lineage>
</organism>
<accession>A0ACB9IWS5</accession>
<keyword evidence="2" id="KW-1185">Reference proteome</keyword>
<dbReference type="EMBL" id="CM042023">
    <property type="protein sequence ID" value="KAI3812282.1"/>
    <property type="molecule type" value="Genomic_DNA"/>
</dbReference>
<evidence type="ECO:0000313" key="2">
    <source>
        <dbReference type="Proteomes" id="UP001056120"/>
    </source>
</evidence>
<name>A0ACB9IWS5_9ASTR</name>
<reference evidence="2" key="1">
    <citation type="journal article" date="2022" name="Mol. Ecol. Resour.">
        <title>The genomes of chicory, endive, great burdock and yacon provide insights into Asteraceae palaeo-polyploidization history and plant inulin production.</title>
        <authorList>
            <person name="Fan W."/>
            <person name="Wang S."/>
            <person name="Wang H."/>
            <person name="Wang A."/>
            <person name="Jiang F."/>
            <person name="Liu H."/>
            <person name="Zhao H."/>
            <person name="Xu D."/>
            <person name="Zhang Y."/>
        </authorList>
    </citation>
    <scope>NUCLEOTIDE SEQUENCE [LARGE SCALE GENOMIC DNA]</scope>
    <source>
        <strain evidence="2">cv. Yunnan</strain>
    </source>
</reference>
<proteinExistence type="predicted"/>
<comment type="caution">
    <text evidence="1">The sequence shown here is derived from an EMBL/GenBank/DDBJ whole genome shotgun (WGS) entry which is preliminary data.</text>
</comment>